<evidence type="ECO:0000313" key="3">
    <source>
        <dbReference type="Proteomes" id="UP001527925"/>
    </source>
</evidence>
<comment type="caution">
    <text evidence="2">The sequence shown here is derived from an EMBL/GenBank/DDBJ whole genome shotgun (WGS) entry which is preliminary data.</text>
</comment>
<evidence type="ECO:0000313" key="2">
    <source>
        <dbReference type="EMBL" id="KAL2911949.1"/>
    </source>
</evidence>
<feature type="region of interest" description="Disordered" evidence="1">
    <location>
        <begin position="1"/>
        <end position="23"/>
    </location>
</feature>
<name>A0ABR4MXF2_9FUNG</name>
<protein>
    <recommendedName>
        <fullName evidence="4">Transposase</fullName>
    </recommendedName>
</protein>
<dbReference type="EMBL" id="JADGIZ020000082">
    <property type="protein sequence ID" value="KAL2911949.1"/>
    <property type="molecule type" value="Genomic_DNA"/>
</dbReference>
<accession>A0ABR4MXF2</accession>
<evidence type="ECO:0000256" key="1">
    <source>
        <dbReference type="SAM" id="MobiDB-lite"/>
    </source>
</evidence>
<keyword evidence="3" id="KW-1185">Reference proteome</keyword>
<gene>
    <name evidence="2" type="ORF">HK105_208559</name>
</gene>
<evidence type="ECO:0008006" key="4">
    <source>
        <dbReference type="Google" id="ProtNLM"/>
    </source>
</evidence>
<dbReference type="Proteomes" id="UP001527925">
    <property type="component" value="Unassembled WGS sequence"/>
</dbReference>
<proteinExistence type="predicted"/>
<sequence>MQLRAGKSPGPERAESEEAESAPVEVLEAEIVRLRSEVKAIQAKHEADTALLQKEIAGLKQTIDQIIELVTKQSLAVEPTTKKQQTKRMPHEPLPVWKEVWPFNQLVHNIDRNDRTFINVVAQVLQAISPNVKNYIADIKGIHGTPSIFAITNKRREIVRLINTSSNAEFEKLVDFERLIE</sequence>
<reference evidence="2 3" key="1">
    <citation type="submission" date="2023-09" db="EMBL/GenBank/DDBJ databases">
        <title>Pangenome analysis of Batrachochytrium dendrobatidis and related Chytrids.</title>
        <authorList>
            <person name="Yacoub M.N."/>
            <person name="Stajich J.E."/>
            <person name="James T.Y."/>
        </authorList>
    </citation>
    <scope>NUCLEOTIDE SEQUENCE [LARGE SCALE GENOMIC DNA]</scope>
    <source>
        <strain evidence="2 3">JEL0888</strain>
    </source>
</reference>
<organism evidence="2 3">
    <name type="scientific">Polyrhizophydium stewartii</name>
    <dbReference type="NCBI Taxonomy" id="2732419"/>
    <lineage>
        <taxon>Eukaryota</taxon>
        <taxon>Fungi</taxon>
        <taxon>Fungi incertae sedis</taxon>
        <taxon>Chytridiomycota</taxon>
        <taxon>Chytridiomycota incertae sedis</taxon>
        <taxon>Chytridiomycetes</taxon>
        <taxon>Rhizophydiales</taxon>
        <taxon>Rhizophydiales incertae sedis</taxon>
        <taxon>Polyrhizophydium</taxon>
    </lineage>
</organism>